<dbReference type="EMBL" id="SRXT01000002">
    <property type="protein sequence ID" value="TGX55007.1"/>
    <property type="molecule type" value="Genomic_DNA"/>
</dbReference>
<reference evidence="1 2" key="1">
    <citation type="submission" date="2019-04" db="EMBL/GenBank/DDBJ databases">
        <title>Sphingomonas psychrotolerans sp. nov., isolated from soil in the Tianshan Mountains, Xinjiang, China.</title>
        <authorList>
            <person name="Luo Y."/>
            <person name="Sheng H."/>
        </authorList>
    </citation>
    <scope>NUCLEOTIDE SEQUENCE [LARGE SCALE GENOMIC DNA]</scope>
    <source>
        <strain evidence="1 2">ZFGT-11</strain>
    </source>
</reference>
<keyword evidence="2" id="KW-1185">Reference proteome</keyword>
<protein>
    <recommendedName>
        <fullName evidence="3">DUF3617 family protein</fullName>
    </recommendedName>
</protein>
<gene>
    <name evidence="1" type="ORF">E5A73_06095</name>
</gene>
<dbReference type="RefSeq" id="WP_135962901.1">
    <property type="nucleotide sequence ID" value="NZ_SRXT01000002.1"/>
</dbReference>
<evidence type="ECO:0008006" key="3">
    <source>
        <dbReference type="Google" id="ProtNLM"/>
    </source>
</evidence>
<accession>A0A4S1XGD9</accession>
<comment type="caution">
    <text evidence="1">The sequence shown here is derived from an EMBL/GenBank/DDBJ whole genome shotgun (WGS) entry which is preliminary data.</text>
</comment>
<sequence>MSNALFENSRCAMRQIDFAHAPAPDQPIHGEAADALPFGERAIAGWAAGQVDRSRRLLTLRIGDNLMRIALAAAGLLVATACSPSPVSPPANDTAATGPAETAVAAGGDAALNISAPKRRTELWNFSHVAANATNYGPTNCASGRNPKKDTAFRQIGNGGDCTARNFTKTPDGYSYVTVYGVPGMKPVTTKDTLTGDVATGHTLDEVLDLSIEGDSQKIVASRTGDCPSDLTDGQMKDGKMGMVYSVPMR</sequence>
<proteinExistence type="predicted"/>
<organism evidence="1 2">
    <name type="scientific">Sphingomonas gei</name>
    <dbReference type="NCBI Taxonomy" id="1395960"/>
    <lineage>
        <taxon>Bacteria</taxon>
        <taxon>Pseudomonadati</taxon>
        <taxon>Pseudomonadota</taxon>
        <taxon>Alphaproteobacteria</taxon>
        <taxon>Sphingomonadales</taxon>
        <taxon>Sphingomonadaceae</taxon>
        <taxon>Sphingomonas</taxon>
    </lineage>
</organism>
<dbReference type="AlphaFoldDB" id="A0A4S1XGD9"/>
<dbReference type="Proteomes" id="UP000306147">
    <property type="component" value="Unassembled WGS sequence"/>
</dbReference>
<name>A0A4S1XGD9_9SPHN</name>
<evidence type="ECO:0000313" key="2">
    <source>
        <dbReference type="Proteomes" id="UP000306147"/>
    </source>
</evidence>
<dbReference type="OrthoDB" id="8478818at2"/>
<evidence type="ECO:0000313" key="1">
    <source>
        <dbReference type="EMBL" id="TGX55007.1"/>
    </source>
</evidence>